<evidence type="ECO:0000313" key="13">
    <source>
        <dbReference type="Proteomes" id="UP000253769"/>
    </source>
</evidence>
<dbReference type="GO" id="GO:0003755">
    <property type="term" value="F:peptidyl-prolyl cis-trans isomerase activity"/>
    <property type="evidence" value="ECO:0007669"/>
    <property type="project" value="UniProtKB-UniRule"/>
</dbReference>
<dbReference type="PANTHER" id="PTHR47861:SF3">
    <property type="entry name" value="FKBP-TYPE PEPTIDYL-PROLYL CIS-TRANS ISOMERASE SLYD"/>
    <property type="match status" value="1"/>
</dbReference>
<dbReference type="InterPro" id="IPR046357">
    <property type="entry name" value="PPIase_dom_sf"/>
</dbReference>
<proteinExistence type="inferred from homology"/>
<name>A0A369WKD4_9GAMM</name>
<evidence type="ECO:0000256" key="6">
    <source>
        <dbReference type="ARBA" id="ARBA00023186"/>
    </source>
</evidence>
<dbReference type="Proteomes" id="UP000253769">
    <property type="component" value="Unassembled WGS sequence"/>
</dbReference>
<dbReference type="RefSeq" id="WP_114695147.1">
    <property type="nucleotide sequence ID" value="NZ_QQOH01000002.1"/>
</dbReference>
<evidence type="ECO:0000256" key="7">
    <source>
        <dbReference type="ARBA" id="ARBA00023235"/>
    </source>
</evidence>
<evidence type="ECO:0000256" key="1">
    <source>
        <dbReference type="ARBA" id="ARBA00000971"/>
    </source>
</evidence>
<keyword evidence="5 9" id="KW-0697">Rotamase</keyword>
<keyword evidence="7 9" id="KW-0413">Isomerase</keyword>
<organism evidence="12 13">
    <name type="scientific">Motiliproteus coralliicola</name>
    <dbReference type="NCBI Taxonomy" id="2283196"/>
    <lineage>
        <taxon>Bacteria</taxon>
        <taxon>Pseudomonadati</taxon>
        <taxon>Pseudomonadota</taxon>
        <taxon>Gammaproteobacteria</taxon>
        <taxon>Oceanospirillales</taxon>
        <taxon>Oceanospirillaceae</taxon>
        <taxon>Motiliproteus</taxon>
    </lineage>
</organism>
<dbReference type="OrthoDB" id="9808891at2"/>
<keyword evidence="6" id="KW-0143">Chaperone</keyword>
<protein>
    <recommendedName>
        <fullName evidence="10">Peptidyl-prolyl cis-trans isomerase</fullName>
        <ecNumber evidence="10">5.2.1.8</ecNumber>
    </recommendedName>
</protein>
<reference evidence="12 13" key="1">
    <citation type="submission" date="2018-07" db="EMBL/GenBank/DDBJ databases">
        <title>Motiliproteus coralliicola sp. nov., a bacterium isolated from Coral.</title>
        <authorList>
            <person name="Wang G."/>
        </authorList>
    </citation>
    <scope>NUCLEOTIDE SEQUENCE [LARGE SCALE GENOMIC DNA]</scope>
    <source>
        <strain evidence="12 13">C34</strain>
    </source>
</reference>
<dbReference type="AlphaFoldDB" id="A0A369WKD4"/>
<dbReference type="InterPro" id="IPR001179">
    <property type="entry name" value="PPIase_FKBP_dom"/>
</dbReference>
<dbReference type="EMBL" id="QQOH01000002">
    <property type="protein sequence ID" value="RDE22518.1"/>
    <property type="molecule type" value="Genomic_DNA"/>
</dbReference>
<keyword evidence="13" id="KW-1185">Reference proteome</keyword>
<evidence type="ECO:0000256" key="10">
    <source>
        <dbReference type="RuleBase" id="RU003915"/>
    </source>
</evidence>
<feature type="domain" description="PPIase FKBP-type" evidence="11">
    <location>
        <begin position="6"/>
        <end position="95"/>
    </location>
</feature>
<comment type="similarity">
    <text evidence="3 10">Belongs to the FKBP-type PPIase family.</text>
</comment>
<evidence type="ECO:0000313" key="12">
    <source>
        <dbReference type="EMBL" id="RDE22518.1"/>
    </source>
</evidence>
<dbReference type="PANTHER" id="PTHR47861">
    <property type="entry name" value="FKBP-TYPE PEPTIDYL-PROLYL CIS-TRANS ISOMERASE SLYD"/>
    <property type="match status" value="1"/>
</dbReference>
<dbReference type="GO" id="GO:0042026">
    <property type="term" value="P:protein refolding"/>
    <property type="evidence" value="ECO:0007669"/>
    <property type="project" value="UniProtKB-ARBA"/>
</dbReference>
<dbReference type="NCBIfam" id="NF008008">
    <property type="entry name" value="PRK10737.1"/>
    <property type="match status" value="1"/>
</dbReference>
<dbReference type="GO" id="GO:0005737">
    <property type="term" value="C:cytoplasm"/>
    <property type="evidence" value="ECO:0007669"/>
    <property type="project" value="UniProtKB-SubCell"/>
</dbReference>
<gene>
    <name evidence="12" type="ORF">DV711_07945</name>
</gene>
<evidence type="ECO:0000256" key="2">
    <source>
        <dbReference type="ARBA" id="ARBA00004496"/>
    </source>
</evidence>
<sequence>MQISDNKVVSIHYTLTSPDGEVIDSSDGAEPLTYLQGHGNLISGLEKELAGKSKGDKLDVVVEPEDAYGNVVEEMIQTVPRDAFTGVDSIDVGMRFEASTAGGPVSVVVTAVDADTVTVDGNHPLAGQTLTFAVEVMEVREATEDELSHGHVHGPGCNH</sequence>
<evidence type="ECO:0000256" key="9">
    <source>
        <dbReference type="PROSITE-ProRule" id="PRU00277"/>
    </source>
</evidence>
<dbReference type="PROSITE" id="PS50059">
    <property type="entry name" value="FKBP_PPIASE"/>
    <property type="match status" value="1"/>
</dbReference>
<dbReference type="SUPFAM" id="SSF54534">
    <property type="entry name" value="FKBP-like"/>
    <property type="match status" value="1"/>
</dbReference>
<comment type="caution">
    <text evidence="12">The sequence shown here is derived from an EMBL/GenBank/DDBJ whole genome shotgun (WGS) entry which is preliminary data.</text>
</comment>
<keyword evidence="4" id="KW-0963">Cytoplasm</keyword>
<evidence type="ECO:0000259" key="11">
    <source>
        <dbReference type="PROSITE" id="PS50059"/>
    </source>
</evidence>
<comment type="function">
    <text evidence="8">Also involved in hydrogenase metallocenter assembly, probably by participating in the nickel insertion step. This function in hydrogenase biosynthesis requires chaperone activity and the presence of the metal-binding domain, but not PPIase activity.</text>
</comment>
<evidence type="ECO:0000256" key="4">
    <source>
        <dbReference type="ARBA" id="ARBA00022490"/>
    </source>
</evidence>
<comment type="subcellular location">
    <subcellularLocation>
        <location evidence="2">Cytoplasm</location>
    </subcellularLocation>
</comment>
<accession>A0A369WKD4</accession>
<dbReference type="EC" id="5.2.1.8" evidence="10"/>
<evidence type="ECO:0000256" key="8">
    <source>
        <dbReference type="ARBA" id="ARBA00037071"/>
    </source>
</evidence>
<evidence type="ECO:0000256" key="5">
    <source>
        <dbReference type="ARBA" id="ARBA00023110"/>
    </source>
</evidence>
<evidence type="ECO:0000256" key="3">
    <source>
        <dbReference type="ARBA" id="ARBA00006577"/>
    </source>
</evidence>
<dbReference type="Pfam" id="PF00254">
    <property type="entry name" value="FKBP_C"/>
    <property type="match status" value="1"/>
</dbReference>
<dbReference type="Gene3D" id="3.10.50.40">
    <property type="match status" value="1"/>
</dbReference>
<comment type="catalytic activity">
    <reaction evidence="1 9 10">
        <text>[protein]-peptidylproline (omega=180) = [protein]-peptidylproline (omega=0)</text>
        <dbReference type="Rhea" id="RHEA:16237"/>
        <dbReference type="Rhea" id="RHEA-COMP:10747"/>
        <dbReference type="Rhea" id="RHEA-COMP:10748"/>
        <dbReference type="ChEBI" id="CHEBI:83833"/>
        <dbReference type="ChEBI" id="CHEBI:83834"/>
        <dbReference type="EC" id="5.2.1.8"/>
    </reaction>
</comment>